<gene>
    <name evidence="3" type="primary">PLEST011217</name>
    <name evidence="3" type="ORF">PLESTB_001228300</name>
</gene>
<feature type="compositionally biased region" description="Low complexity" evidence="2">
    <location>
        <begin position="10"/>
        <end position="55"/>
    </location>
</feature>
<dbReference type="Proteomes" id="UP001165080">
    <property type="component" value="Unassembled WGS sequence"/>
</dbReference>
<protein>
    <submittedName>
        <fullName evidence="3">Uncharacterized protein</fullName>
    </submittedName>
</protein>
<feature type="region of interest" description="Disordered" evidence="2">
    <location>
        <begin position="1209"/>
        <end position="1230"/>
    </location>
</feature>
<feature type="coiled-coil region" evidence="1">
    <location>
        <begin position="597"/>
        <end position="631"/>
    </location>
</feature>
<feature type="coiled-coil region" evidence="1">
    <location>
        <begin position="140"/>
        <end position="174"/>
    </location>
</feature>
<reference evidence="3 4" key="1">
    <citation type="journal article" date="2023" name="Commun. Biol.">
        <title>Reorganization of the ancestral sex-determining regions during the evolution of trioecy in Pleodorina starrii.</title>
        <authorList>
            <person name="Takahashi K."/>
            <person name="Suzuki S."/>
            <person name="Kawai-Toyooka H."/>
            <person name="Yamamoto K."/>
            <person name="Hamaji T."/>
            <person name="Ootsuki R."/>
            <person name="Yamaguchi H."/>
            <person name="Kawachi M."/>
            <person name="Higashiyama T."/>
            <person name="Nozaki H."/>
        </authorList>
    </citation>
    <scope>NUCLEOTIDE SEQUENCE [LARGE SCALE GENOMIC DNA]</scope>
    <source>
        <strain evidence="3 4">NIES-4479</strain>
    </source>
</reference>
<accession>A0A9W6F5N6</accession>
<feature type="compositionally biased region" description="Polar residues" evidence="2">
    <location>
        <begin position="1216"/>
        <end position="1228"/>
    </location>
</feature>
<feature type="compositionally biased region" description="Polar residues" evidence="2">
    <location>
        <begin position="770"/>
        <end position="784"/>
    </location>
</feature>
<feature type="compositionally biased region" description="Low complexity" evidence="2">
    <location>
        <begin position="90"/>
        <end position="102"/>
    </location>
</feature>
<sequence>MEHQSGTDGGAASEAAPTNAAAAARGDNAIADSAPAPAQQQLTAASPVPATATVTMPEESAPAEAPSGGLLAAESVPAPMGTSSPNRARTGPGPASPIGPAAIGPPPSPPAAPTASAGASPAAASPSATDLDVRRMTYERDLLRHQLKASASEKEQLRTQMRSLQQQLTDALSALHAAAAAAAATTTATATGATSPAALPPVVEGAGAGEFAVAPHPHPHAAPFPHPHARPHPLAGSPGVPPFSASPNALLLPVPPDTVAAPSAAVLSGTTRLFSVFDTTATAAALEAAADGLSPSGEGSAVRGGPASGEELRTHGSVSAGGGAVPRRASHVASGPAHPGLGGRLLGASPTGSGAFAASPSPSPGLLTFPSSAFFDPATATAVVASLEPVGSVSGRTATPLTSAESQSGGALQLRIRTTATAMAAGEGCGGGGGGGVVGGAVSPGGASQQSGAASGLHAFSQPVPSPFESPRRNRFTGPFAGGGGGGTQPQSYMASLATSPRYGGSVLASVAQSPVPRLPHQLGWGWVGAGGSRFTSRPASPPPHNSDLLAAIQKLEAMTGSGGELRPAVEAELGSYGLAGGAASLELHSLLDERLVEGLRDECEGLRAQVEYLQRDKGALEARLADLQEQLRARDGDRAEGEEAAELAGPDAAARMAVETTPAAAPEMVAQVAAGVQGEKNEAEAEEEAAAEVAAEVAEAVAEAVVADQGGAALVLQERSEEEEEGEEEADTILRREEVGGGGADEDAVLLGEDAGGFQFQLPATTVQSATSASLGPTMTPFDNNAPGAGGGGDGDAGAELTIDAASAPAAAAVSAMTAAQSALETTAAPVALAGAVEVAPLVQPPPAAAAAAEMTRRSPSASPVRQQAQYRGTAESVGQEERRECRELLADILGPDLDLQPPGLGPGESDTTPPGPAAHSASAWPDNTAVGGAQPSGNVVKDAAVYGSPNEPAPPAATEWPVGASAAAVSEPPETPPIVPASSAPGGSAAARSRRTVLVPYLDRVAATAATAASATGIGQGAAAGAMAAGVQQSSPAAAAAYYSGYSAGVAAGATTAAAIDLPRVASLANMLIENEEAEEAEGAAEEAREGRNTSEPAVGGGAFIDSTAEPSSPPSAGGNSRGADVGLDQPMSRTGRETGAGGTSSGGGGGAAAGAARSAHTQQQAALAVSLAAASGVVRAAAGSVLPPLTAAAVAENLATAAVQAAERRAGSRSGTATPPTSRAGSTALPLSFAAAGFGFGGTDEQKVPAEASASAAPTTPALRQPPSTTAASASPTSPGIAGFVTSPPSSDALAASTTAALAPAIPSSTGGGQLLFGAFNRGGGVESSRGSSAEGLVTAAIAASSAAASRHPPEPLRLHHLAIAELVAQLSESEAALSSARRSLDAREAALRDSRAALAAARLEAARAVAAQQGALTEAREQVQALSEKVSEHQARERGALRAKAELEARLALAGVEGGAAEGEAAEEGAVGPLRSREEVQAGVRVVIPSLDVDERRLLDEQLAERDEQVLSLRSQLAAAARAEGAVARMAAELAFREAQVMSLTQALARASLMLSGGGAGTSTGSGSQPQPPRPQPRPRRASFSDAAPGLELARPVLPAGSYDLPPLPPRRGGDGSSGTGSGGGALLDSAAPAAINDDARGGTGLASYNAGGGGMPATPPASPSTSPLQLSRSPSAMAALGLQIPTGTSAASSAAAASTVIPVSSRVWERRLARASAPIFPTAVSDFPGGPQQLYDMMLAAAGEAMAATDSGGGSPGSGDAEADVEAREAAAARAAAAAAAAGLLDPSAAEALRLRLLLESASREVWALRNRLAAVEAEAQAQRQAELEGLSGVLDVQGQLVSRLRAQLTGLMLRNQGGPLLERLRLATTQRELTGGGGQATEGVAEGETSAGAVGRGGEGAGEGQGSNAEAPAGPAALVASSLTRRLLAEAAAHISGLQQQLALESGLRGRAEAELQELRELFDSYVQRTVAQVQQSRMSAAP</sequence>
<evidence type="ECO:0000256" key="1">
    <source>
        <dbReference type="SAM" id="Coils"/>
    </source>
</evidence>
<feature type="region of interest" description="Disordered" evidence="2">
    <location>
        <begin position="1"/>
        <end position="133"/>
    </location>
</feature>
<proteinExistence type="predicted"/>
<feature type="region of interest" description="Disordered" evidence="2">
    <location>
        <begin position="1559"/>
        <end position="1588"/>
    </location>
</feature>
<feature type="region of interest" description="Disordered" evidence="2">
    <location>
        <begin position="896"/>
        <end position="991"/>
    </location>
</feature>
<feature type="compositionally biased region" description="Gly residues" evidence="2">
    <location>
        <begin position="1619"/>
        <end position="1630"/>
    </location>
</feature>
<feature type="compositionally biased region" description="Gly residues" evidence="2">
    <location>
        <begin position="1900"/>
        <end position="1911"/>
    </location>
</feature>
<feature type="region of interest" description="Disordered" evidence="2">
    <location>
        <begin position="1878"/>
        <end position="1919"/>
    </location>
</feature>
<feature type="region of interest" description="Disordered" evidence="2">
    <location>
        <begin position="210"/>
        <end position="241"/>
    </location>
</feature>
<feature type="compositionally biased region" description="Low complexity" evidence="2">
    <location>
        <begin position="113"/>
        <end position="128"/>
    </location>
</feature>
<feature type="compositionally biased region" description="Polar residues" evidence="2">
    <location>
        <begin position="859"/>
        <end position="872"/>
    </location>
</feature>
<dbReference type="PANTHER" id="PTHR45615">
    <property type="entry name" value="MYOSIN HEAVY CHAIN, NON-MUSCLE"/>
    <property type="match status" value="1"/>
</dbReference>
<dbReference type="EMBL" id="BRXU01000019">
    <property type="protein sequence ID" value="GLC57448.1"/>
    <property type="molecule type" value="Genomic_DNA"/>
</dbReference>
<feature type="coiled-coil region" evidence="1">
    <location>
        <begin position="677"/>
        <end position="704"/>
    </location>
</feature>
<feature type="region of interest" description="Disordered" evidence="2">
    <location>
        <begin position="770"/>
        <end position="798"/>
    </location>
</feature>
<evidence type="ECO:0000313" key="3">
    <source>
        <dbReference type="EMBL" id="GLC57448.1"/>
    </source>
</evidence>
<keyword evidence="1" id="KW-0175">Coiled coil</keyword>
<comment type="caution">
    <text evidence="3">The sequence shown here is derived from an EMBL/GenBank/DDBJ whole genome shotgun (WGS) entry which is preliminary data.</text>
</comment>
<feature type="region of interest" description="Disordered" evidence="2">
    <location>
        <begin position="292"/>
        <end position="346"/>
    </location>
</feature>
<feature type="region of interest" description="Disordered" evidence="2">
    <location>
        <begin position="634"/>
        <end position="653"/>
    </location>
</feature>
<feature type="compositionally biased region" description="Low complexity" evidence="2">
    <location>
        <begin position="982"/>
        <end position="991"/>
    </location>
</feature>
<feature type="region of interest" description="Disordered" evidence="2">
    <location>
        <begin position="1247"/>
        <end position="1289"/>
    </location>
</feature>
<feature type="compositionally biased region" description="Low complexity" evidence="2">
    <location>
        <begin position="1252"/>
        <end position="1282"/>
    </location>
</feature>
<feature type="region of interest" description="Disordered" evidence="2">
    <location>
        <begin position="1651"/>
        <end position="1677"/>
    </location>
</feature>
<feature type="region of interest" description="Disordered" evidence="2">
    <location>
        <begin position="851"/>
        <end position="884"/>
    </location>
</feature>
<feature type="region of interest" description="Disordered" evidence="2">
    <location>
        <begin position="718"/>
        <end position="750"/>
    </location>
</feature>
<feature type="coiled-coil region" evidence="1">
    <location>
        <begin position="1413"/>
        <end position="1440"/>
    </location>
</feature>
<feature type="compositionally biased region" description="Acidic residues" evidence="2">
    <location>
        <begin position="721"/>
        <end position="732"/>
    </location>
</feature>
<feature type="compositionally biased region" description="Pro residues" evidence="2">
    <location>
        <begin position="103"/>
        <end position="112"/>
    </location>
</feature>
<evidence type="ECO:0000313" key="4">
    <source>
        <dbReference type="Proteomes" id="UP001165080"/>
    </source>
</evidence>
<feature type="compositionally biased region" description="Gly residues" evidence="2">
    <location>
        <begin position="1141"/>
        <end position="1155"/>
    </location>
</feature>
<feature type="region of interest" description="Disordered" evidence="2">
    <location>
        <begin position="1601"/>
        <end position="1633"/>
    </location>
</feature>
<keyword evidence="4" id="KW-1185">Reference proteome</keyword>
<feature type="region of interest" description="Disordered" evidence="2">
    <location>
        <begin position="1079"/>
        <end position="1160"/>
    </location>
</feature>
<name>A0A9W6F5N6_9CHLO</name>
<dbReference type="PANTHER" id="PTHR45615:SF66">
    <property type="entry name" value="CARD DOMAIN-CONTAINING PROTEIN"/>
    <property type="match status" value="1"/>
</dbReference>
<evidence type="ECO:0000256" key="2">
    <source>
        <dbReference type="SAM" id="MobiDB-lite"/>
    </source>
</evidence>
<organism evidence="3 4">
    <name type="scientific">Pleodorina starrii</name>
    <dbReference type="NCBI Taxonomy" id="330485"/>
    <lineage>
        <taxon>Eukaryota</taxon>
        <taxon>Viridiplantae</taxon>
        <taxon>Chlorophyta</taxon>
        <taxon>core chlorophytes</taxon>
        <taxon>Chlorophyceae</taxon>
        <taxon>CS clade</taxon>
        <taxon>Chlamydomonadales</taxon>
        <taxon>Volvocaceae</taxon>
        <taxon>Pleodorina</taxon>
    </lineage>
</organism>